<gene>
    <name evidence="2" type="ORF">QQS21_009108</name>
</gene>
<organism evidence="2 3">
    <name type="scientific">Conoideocrella luteorostrata</name>
    <dbReference type="NCBI Taxonomy" id="1105319"/>
    <lineage>
        <taxon>Eukaryota</taxon>
        <taxon>Fungi</taxon>
        <taxon>Dikarya</taxon>
        <taxon>Ascomycota</taxon>
        <taxon>Pezizomycotina</taxon>
        <taxon>Sordariomycetes</taxon>
        <taxon>Hypocreomycetidae</taxon>
        <taxon>Hypocreales</taxon>
        <taxon>Clavicipitaceae</taxon>
        <taxon>Conoideocrella</taxon>
    </lineage>
</organism>
<dbReference type="Proteomes" id="UP001251528">
    <property type="component" value="Unassembled WGS sequence"/>
</dbReference>
<sequence length="470" mass="51919">MPPTMRQCSPELAIQLVAPPDGMFSAGDNIRGSVVRKMPIVTPDARLEICLLGRAKTKITVRRGQNSHTTYRSRFNFFATNPGGTRQMLYQGPVHIERDAASPHAWPFSITVPHSVGAAPRDEPSFLPLTPEDMKRHALPPTFRSDSGFLGPDSEGYVEYFLQASLRFEHNQAAVMRWSTLPIKMRPPAGPPAITDWKLRQKQWRKTVVSYRLAPGLESAELSFKQKTKQFFGTSSVPELFHTVELGAPTCLQLDHPSWIPMTLRVIPHRENTSEILHGVPQKAVLNWIKLTVETDTTVTAPSNFSRSPRTDNHNNKFHFGLEQAFSLLPEPIALAIEENAEPVDVGAALQLHLSSGGLFAGQRRLAPVAPFAPCFTTYNIKHVIRSFIYTLSITIADQEYKTQYVVPGTVIPGPLNVPVGPPPPIEAESSQPVEDRPPAFEDVVRDSEGSGSGWKADTKALVAAEMSKS</sequence>
<feature type="region of interest" description="Disordered" evidence="1">
    <location>
        <begin position="418"/>
        <end position="457"/>
    </location>
</feature>
<accession>A0AAJ0CK82</accession>
<evidence type="ECO:0000313" key="3">
    <source>
        <dbReference type="Proteomes" id="UP001251528"/>
    </source>
</evidence>
<dbReference type="Gene3D" id="2.60.40.640">
    <property type="match status" value="1"/>
</dbReference>
<reference evidence="2" key="1">
    <citation type="submission" date="2023-06" db="EMBL/GenBank/DDBJ databases">
        <title>Conoideocrella luteorostrata (Hypocreales: Clavicipitaceae), a potential biocontrol fungus for elongate hemlock scale in United States Christmas tree production areas.</title>
        <authorList>
            <person name="Barrett H."/>
            <person name="Lovett B."/>
            <person name="Macias A.M."/>
            <person name="Stajich J.E."/>
            <person name="Kasson M.T."/>
        </authorList>
    </citation>
    <scope>NUCLEOTIDE SEQUENCE</scope>
    <source>
        <strain evidence="2">ARSEF 14590</strain>
    </source>
</reference>
<proteinExistence type="predicted"/>
<evidence type="ECO:0000313" key="2">
    <source>
        <dbReference type="EMBL" id="KAK2593179.1"/>
    </source>
</evidence>
<name>A0AAJ0CK82_9HYPO</name>
<dbReference type="EMBL" id="JASWJB010000224">
    <property type="protein sequence ID" value="KAK2593179.1"/>
    <property type="molecule type" value="Genomic_DNA"/>
</dbReference>
<dbReference type="InterPro" id="IPR014752">
    <property type="entry name" value="Arrestin-like_C"/>
</dbReference>
<protein>
    <recommendedName>
        <fullName evidence="4">Arrestin-like N-terminal domain-containing protein</fullName>
    </recommendedName>
</protein>
<comment type="caution">
    <text evidence="2">The sequence shown here is derived from an EMBL/GenBank/DDBJ whole genome shotgun (WGS) entry which is preliminary data.</text>
</comment>
<evidence type="ECO:0008006" key="4">
    <source>
        <dbReference type="Google" id="ProtNLM"/>
    </source>
</evidence>
<evidence type="ECO:0000256" key="1">
    <source>
        <dbReference type="SAM" id="MobiDB-lite"/>
    </source>
</evidence>
<dbReference type="AlphaFoldDB" id="A0AAJ0CK82"/>
<keyword evidence="3" id="KW-1185">Reference proteome</keyword>
<feature type="compositionally biased region" description="Basic and acidic residues" evidence="1">
    <location>
        <begin position="434"/>
        <end position="449"/>
    </location>
</feature>